<name>A0ACD5A9K9_9ACTN</name>
<gene>
    <name evidence="1" type="ORF">V2W30_10780</name>
</gene>
<dbReference type="EMBL" id="CP146022">
    <property type="protein sequence ID" value="WWQ63775.1"/>
    <property type="molecule type" value="Genomic_DNA"/>
</dbReference>
<organism evidence="1 2">
    <name type="scientific">Streptomyces citrinus</name>
    <dbReference type="NCBI Taxonomy" id="3118173"/>
    <lineage>
        <taxon>Bacteria</taxon>
        <taxon>Bacillati</taxon>
        <taxon>Actinomycetota</taxon>
        <taxon>Actinomycetes</taxon>
        <taxon>Kitasatosporales</taxon>
        <taxon>Streptomycetaceae</taxon>
        <taxon>Streptomyces</taxon>
    </lineage>
</organism>
<dbReference type="Proteomes" id="UP001432251">
    <property type="component" value="Chromosome"/>
</dbReference>
<protein>
    <submittedName>
        <fullName evidence="1">DUF58 domain-containing protein</fullName>
    </submittedName>
</protein>
<reference evidence="1" key="1">
    <citation type="journal article" date="2025" name="Int. J. Syst. Evol. Microbiol.">
        <title>Streptomyces citrinus sp. nov., with yellow diffusible pigment.</title>
        <authorList>
            <person name="He Y."/>
            <person name="Yang E."/>
            <person name="Xu J."/>
            <person name="Sun Y."/>
            <person name="Sun L."/>
        </authorList>
    </citation>
    <scope>NUCLEOTIDE SEQUENCE</scope>
    <source>
        <strain evidence="1">Q6</strain>
    </source>
</reference>
<evidence type="ECO:0000313" key="1">
    <source>
        <dbReference type="EMBL" id="WWQ63775.1"/>
    </source>
</evidence>
<proteinExistence type="predicted"/>
<accession>A0ACD5A9K9</accession>
<sequence length="465" mass="49917">MASGGYYGADPGGGFTDGDGATNDKGDKSGLRTALAGLTTRGRSFLAAGIAAAICAYVLGQSDLLRVGLLLAALPLVCAGVLYRTRYRVAGSRRLSPARVPASSEARVHLRMDNISRLPTGLLMLQDRVPYVLGPRPRFVLDRVEAGGRREVSYRVRSDLRGRYPLGPLQLRLTDPFGMCELTRSFSTYDTLTVIPRVEALPPVRLTGEAKGYGDGRQRSLALAGEDDVIPRGYRHGDDLRRVHWRSTARYGELMVRREEQPQRARCTVLLDTRGTAFQGAGPDSAFEWAVSGSASALVHMLERGFSVRLLTDTGTAVPGEGTDGFAGASQESADAAGLMMDTLAVVDHSDGYTLSPAYDVLRSGNEGLLIAFFGDLDEEQAAVAVRMRQRSGGAVAFLLDSESWLQGPGSPPSQRCAERLRMLREAGWTTVAVPPGAPMADVWRQADRERTGLSGAPSTLGGWS</sequence>
<evidence type="ECO:0000313" key="2">
    <source>
        <dbReference type="Proteomes" id="UP001432251"/>
    </source>
</evidence>
<keyword evidence="2" id="KW-1185">Reference proteome</keyword>